<dbReference type="PANTHER" id="PTHR32234:SF0">
    <property type="entry name" value="THIOL:DISULFIDE INTERCHANGE PROTEIN DSBD"/>
    <property type="match status" value="1"/>
</dbReference>
<dbReference type="InterPro" id="IPR012336">
    <property type="entry name" value="Thioredoxin-like_fold"/>
</dbReference>
<dbReference type="GO" id="GO:0015035">
    <property type="term" value="F:protein-disulfide reductase activity"/>
    <property type="evidence" value="ECO:0007669"/>
    <property type="project" value="TreeGrafter"/>
</dbReference>
<gene>
    <name evidence="3" type="ORF">SAMN05660293_05130</name>
</gene>
<feature type="domain" description="Thioredoxin" evidence="2">
    <location>
        <begin position="9"/>
        <end position="155"/>
    </location>
</feature>
<dbReference type="EMBL" id="FUZA01000009">
    <property type="protein sequence ID" value="SKC17237.1"/>
    <property type="molecule type" value="Genomic_DNA"/>
</dbReference>
<dbReference type="PANTHER" id="PTHR32234">
    <property type="entry name" value="THIOL:DISULFIDE INTERCHANGE PROTEIN DSBD"/>
    <property type="match status" value="1"/>
</dbReference>
<feature type="signal peptide" evidence="1">
    <location>
        <begin position="1"/>
        <end position="24"/>
    </location>
</feature>
<sequence>MKGLKKLSFLIAILTLTFTVVVVAEGNKTDGDKKEVKAEEKGIQFTEAKWAEILKKAKAENKIIFFDAYTTWCGPCKLMQKNVFTREDVAAVFNKDFINVKYDMESGEGLKLAGKYPLEAYPTLFFIDAKGKVVKQVIGYQTPEKLIDLAKSVQKKSPKAI</sequence>
<evidence type="ECO:0000313" key="3">
    <source>
        <dbReference type="EMBL" id="SKC17237.1"/>
    </source>
</evidence>
<accession>A0A1T5H988</accession>
<keyword evidence="4" id="KW-1185">Reference proteome</keyword>
<proteinExistence type="predicted"/>
<reference evidence="4" key="1">
    <citation type="submission" date="2017-02" db="EMBL/GenBank/DDBJ databases">
        <authorList>
            <person name="Varghese N."/>
            <person name="Submissions S."/>
        </authorList>
    </citation>
    <scope>NUCLEOTIDE SEQUENCE [LARGE SCALE GENOMIC DNA]</scope>
    <source>
        <strain evidence="4">DSM 22270</strain>
    </source>
</reference>
<dbReference type="PROSITE" id="PS51352">
    <property type="entry name" value="THIOREDOXIN_2"/>
    <property type="match status" value="1"/>
</dbReference>
<dbReference type="Gene3D" id="3.40.30.10">
    <property type="entry name" value="Glutaredoxin"/>
    <property type="match status" value="1"/>
</dbReference>
<dbReference type="GO" id="GO:0045454">
    <property type="term" value="P:cell redox homeostasis"/>
    <property type="evidence" value="ECO:0007669"/>
    <property type="project" value="TreeGrafter"/>
</dbReference>
<evidence type="ECO:0000313" key="4">
    <source>
        <dbReference type="Proteomes" id="UP000190897"/>
    </source>
</evidence>
<dbReference type="STRING" id="651661.SAMN05660293_05130"/>
<evidence type="ECO:0000259" key="2">
    <source>
        <dbReference type="PROSITE" id="PS51352"/>
    </source>
</evidence>
<name>A0A1T5H988_9BACT</name>
<dbReference type="AlphaFoldDB" id="A0A1T5H988"/>
<evidence type="ECO:0000256" key="1">
    <source>
        <dbReference type="SAM" id="SignalP"/>
    </source>
</evidence>
<protein>
    <submittedName>
        <fullName evidence="3">Thioredoxin-like</fullName>
    </submittedName>
</protein>
<dbReference type="Proteomes" id="UP000190897">
    <property type="component" value="Unassembled WGS sequence"/>
</dbReference>
<keyword evidence="1" id="KW-0732">Signal</keyword>
<dbReference type="InterPro" id="IPR036249">
    <property type="entry name" value="Thioredoxin-like_sf"/>
</dbReference>
<dbReference type="SUPFAM" id="SSF52833">
    <property type="entry name" value="Thioredoxin-like"/>
    <property type="match status" value="1"/>
</dbReference>
<dbReference type="InterPro" id="IPR013766">
    <property type="entry name" value="Thioredoxin_domain"/>
</dbReference>
<organism evidence="3 4">
    <name type="scientific">Dyadobacter psychrophilus</name>
    <dbReference type="NCBI Taxonomy" id="651661"/>
    <lineage>
        <taxon>Bacteria</taxon>
        <taxon>Pseudomonadati</taxon>
        <taxon>Bacteroidota</taxon>
        <taxon>Cytophagia</taxon>
        <taxon>Cytophagales</taxon>
        <taxon>Spirosomataceae</taxon>
        <taxon>Dyadobacter</taxon>
    </lineage>
</organism>
<feature type="chain" id="PRO_5012549766" evidence="1">
    <location>
        <begin position="25"/>
        <end position="161"/>
    </location>
</feature>
<dbReference type="Pfam" id="PF13098">
    <property type="entry name" value="Thioredoxin_2"/>
    <property type="match status" value="1"/>
</dbReference>